<accession>A0A8I2YLM2</accession>
<sequence>MPAHTRTRPVSSSLHFHVASRADVVASVAVVLDVALVAVSLLILLLTQRTDQRSASSATMSEPPSQRQSLSIPPILTHDATREDGQPPVDRSPKLEALDDVKPQPETPSVKTNPSPPPPFKRESQNRACQHLLMESPNVQVLSS</sequence>
<keyword evidence="2" id="KW-1133">Transmembrane helix</keyword>
<keyword evidence="4" id="KW-1185">Reference proteome</keyword>
<dbReference type="AlphaFoldDB" id="A0A8I2YLM2"/>
<organism evidence="3 4">
    <name type="scientific">Boletus reticuloceps</name>
    <dbReference type="NCBI Taxonomy" id="495285"/>
    <lineage>
        <taxon>Eukaryota</taxon>
        <taxon>Fungi</taxon>
        <taxon>Dikarya</taxon>
        <taxon>Basidiomycota</taxon>
        <taxon>Agaricomycotina</taxon>
        <taxon>Agaricomycetes</taxon>
        <taxon>Agaricomycetidae</taxon>
        <taxon>Boletales</taxon>
        <taxon>Boletineae</taxon>
        <taxon>Boletaceae</taxon>
        <taxon>Boletoideae</taxon>
        <taxon>Boletus</taxon>
    </lineage>
</organism>
<keyword evidence="2" id="KW-0812">Transmembrane</keyword>
<proteinExistence type="predicted"/>
<name>A0A8I2YLM2_9AGAM</name>
<evidence type="ECO:0000313" key="4">
    <source>
        <dbReference type="Proteomes" id="UP000683000"/>
    </source>
</evidence>
<evidence type="ECO:0000256" key="2">
    <source>
        <dbReference type="SAM" id="Phobius"/>
    </source>
</evidence>
<reference evidence="3" key="1">
    <citation type="submission" date="2021-03" db="EMBL/GenBank/DDBJ databases">
        <title>Evolutionary innovations through gain and loss of genes in the ectomycorrhizal Boletales.</title>
        <authorList>
            <person name="Wu G."/>
            <person name="Miyauchi S."/>
            <person name="Morin E."/>
            <person name="Yang Z.-L."/>
            <person name="Xu J."/>
            <person name="Martin F.M."/>
        </authorList>
    </citation>
    <scope>NUCLEOTIDE SEQUENCE</scope>
    <source>
        <strain evidence="3">BR01</strain>
    </source>
</reference>
<protein>
    <submittedName>
        <fullName evidence="3">Uncharacterized protein</fullName>
    </submittedName>
</protein>
<evidence type="ECO:0000256" key="1">
    <source>
        <dbReference type="SAM" id="MobiDB-lite"/>
    </source>
</evidence>
<evidence type="ECO:0000313" key="3">
    <source>
        <dbReference type="EMBL" id="KAG6374156.1"/>
    </source>
</evidence>
<feature type="transmembrane region" description="Helical" evidence="2">
    <location>
        <begin position="24"/>
        <end position="46"/>
    </location>
</feature>
<feature type="region of interest" description="Disordered" evidence="1">
    <location>
        <begin position="50"/>
        <end position="125"/>
    </location>
</feature>
<gene>
    <name evidence="3" type="ORF">JVT61DRAFT_4804</name>
</gene>
<dbReference type="EMBL" id="JAGFBS010000019">
    <property type="protein sequence ID" value="KAG6374156.1"/>
    <property type="molecule type" value="Genomic_DNA"/>
</dbReference>
<dbReference type="Proteomes" id="UP000683000">
    <property type="component" value="Unassembled WGS sequence"/>
</dbReference>
<feature type="compositionally biased region" description="Polar residues" evidence="1">
    <location>
        <begin position="50"/>
        <end position="71"/>
    </location>
</feature>
<feature type="compositionally biased region" description="Basic and acidic residues" evidence="1">
    <location>
        <begin position="79"/>
        <end position="103"/>
    </location>
</feature>
<comment type="caution">
    <text evidence="3">The sequence shown here is derived from an EMBL/GenBank/DDBJ whole genome shotgun (WGS) entry which is preliminary data.</text>
</comment>
<keyword evidence="2" id="KW-0472">Membrane</keyword>